<organism evidence="1">
    <name type="scientific">marine sediment metagenome</name>
    <dbReference type="NCBI Taxonomy" id="412755"/>
    <lineage>
        <taxon>unclassified sequences</taxon>
        <taxon>metagenomes</taxon>
        <taxon>ecological metagenomes</taxon>
    </lineage>
</organism>
<sequence length="38" mass="4090">MIEGVGIADSDHFENPTCDPDPCAVELVRVVDLSDTDD</sequence>
<protein>
    <submittedName>
        <fullName evidence="1">Uncharacterized protein</fullName>
    </submittedName>
</protein>
<proteinExistence type="predicted"/>
<name>X1LPG7_9ZZZZ</name>
<dbReference type="AlphaFoldDB" id="X1LPG7"/>
<reference evidence="1" key="1">
    <citation type="journal article" date="2014" name="Front. Microbiol.">
        <title>High frequency of phylogenetically diverse reductive dehalogenase-homologous genes in deep subseafloor sedimentary metagenomes.</title>
        <authorList>
            <person name="Kawai M."/>
            <person name="Futagami T."/>
            <person name="Toyoda A."/>
            <person name="Takaki Y."/>
            <person name="Nishi S."/>
            <person name="Hori S."/>
            <person name="Arai W."/>
            <person name="Tsubouchi T."/>
            <person name="Morono Y."/>
            <person name="Uchiyama I."/>
            <person name="Ito T."/>
            <person name="Fujiyama A."/>
            <person name="Inagaki F."/>
            <person name="Takami H."/>
        </authorList>
    </citation>
    <scope>NUCLEOTIDE SEQUENCE</scope>
    <source>
        <strain evidence="1">Expedition CK06-06</strain>
    </source>
</reference>
<dbReference type="EMBL" id="BARV01018554">
    <property type="protein sequence ID" value="GAI20963.1"/>
    <property type="molecule type" value="Genomic_DNA"/>
</dbReference>
<accession>X1LPG7</accession>
<gene>
    <name evidence="1" type="ORF">S06H3_31351</name>
</gene>
<evidence type="ECO:0000313" key="1">
    <source>
        <dbReference type="EMBL" id="GAI20963.1"/>
    </source>
</evidence>
<comment type="caution">
    <text evidence="1">The sequence shown here is derived from an EMBL/GenBank/DDBJ whole genome shotgun (WGS) entry which is preliminary data.</text>
</comment>
<feature type="non-terminal residue" evidence="1">
    <location>
        <position position="38"/>
    </location>
</feature>